<gene>
    <name evidence="1" type="ORF">Pan161_24690</name>
</gene>
<accession>A0A517VCS9</accession>
<keyword evidence="2" id="KW-1185">Reference proteome</keyword>
<reference evidence="1 2" key="1">
    <citation type="submission" date="2019-02" db="EMBL/GenBank/DDBJ databases">
        <title>Deep-cultivation of Planctomycetes and their phenomic and genomic characterization uncovers novel biology.</title>
        <authorList>
            <person name="Wiegand S."/>
            <person name="Jogler M."/>
            <person name="Boedeker C."/>
            <person name="Pinto D."/>
            <person name="Vollmers J."/>
            <person name="Rivas-Marin E."/>
            <person name="Kohn T."/>
            <person name="Peeters S.H."/>
            <person name="Heuer A."/>
            <person name="Rast P."/>
            <person name="Oberbeckmann S."/>
            <person name="Bunk B."/>
            <person name="Jeske O."/>
            <person name="Meyerdierks A."/>
            <person name="Storesund J.E."/>
            <person name="Kallscheuer N."/>
            <person name="Luecker S."/>
            <person name="Lage O.M."/>
            <person name="Pohl T."/>
            <person name="Merkel B.J."/>
            <person name="Hornburger P."/>
            <person name="Mueller R.-W."/>
            <person name="Bruemmer F."/>
            <person name="Labrenz M."/>
            <person name="Spormann A.M."/>
            <person name="Op den Camp H."/>
            <person name="Overmann J."/>
            <person name="Amann R."/>
            <person name="Jetten M.S.M."/>
            <person name="Mascher T."/>
            <person name="Medema M.H."/>
            <person name="Devos D.P."/>
            <person name="Kaster A.-K."/>
            <person name="Ovreas L."/>
            <person name="Rohde M."/>
            <person name="Galperin M.Y."/>
            <person name="Jogler C."/>
        </authorList>
    </citation>
    <scope>NUCLEOTIDE SEQUENCE [LARGE SCALE GENOMIC DNA]</scope>
    <source>
        <strain evidence="1 2">Pan161</strain>
    </source>
</reference>
<dbReference type="Proteomes" id="UP000316855">
    <property type="component" value="Chromosome"/>
</dbReference>
<proteinExistence type="predicted"/>
<dbReference type="EMBL" id="CP036343">
    <property type="protein sequence ID" value="QDT90815.1"/>
    <property type="molecule type" value="Genomic_DNA"/>
</dbReference>
<evidence type="ECO:0000313" key="2">
    <source>
        <dbReference type="Proteomes" id="UP000316855"/>
    </source>
</evidence>
<protein>
    <submittedName>
        <fullName evidence="1">Uncharacterized protein</fullName>
    </submittedName>
</protein>
<evidence type="ECO:0000313" key="1">
    <source>
        <dbReference type="EMBL" id="QDT90815.1"/>
    </source>
</evidence>
<organism evidence="1 2">
    <name type="scientific">Gimesia algae</name>
    <dbReference type="NCBI Taxonomy" id="2527971"/>
    <lineage>
        <taxon>Bacteria</taxon>
        <taxon>Pseudomonadati</taxon>
        <taxon>Planctomycetota</taxon>
        <taxon>Planctomycetia</taxon>
        <taxon>Planctomycetales</taxon>
        <taxon>Planctomycetaceae</taxon>
        <taxon>Gimesia</taxon>
    </lineage>
</organism>
<dbReference type="AlphaFoldDB" id="A0A517VCS9"/>
<name>A0A517VCS9_9PLAN</name>
<dbReference type="KEGG" id="gax:Pan161_24690"/>
<sequence length="95" mass="10586">MDRKFLGFIVNTNLVITVPRMNSGTSCWMRGMKSFVAAPHRSLSVHALKCVTVRRCFSLKNNCLTGTKIVHNGALARRETERKTHALSGLQSVID</sequence>